<keyword evidence="2" id="KW-0732">Signal</keyword>
<reference evidence="3" key="1">
    <citation type="submission" date="2025-08" db="UniProtKB">
        <authorList>
            <consortium name="Ensembl"/>
        </authorList>
    </citation>
    <scope>IDENTIFICATION</scope>
</reference>
<dbReference type="PANTHER" id="PTHR15759">
    <property type="entry name" value="PANNEXIN"/>
    <property type="match status" value="1"/>
</dbReference>
<dbReference type="GO" id="GO:0006812">
    <property type="term" value="P:monoatomic cation transport"/>
    <property type="evidence" value="ECO:0007669"/>
    <property type="project" value="InterPro"/>
</dbReference>
<feature type="chain" id="PRO_5034031767" evidence="2">
    <location>
        <begin position="21"/>
        <end position="353"/>
    </location>
</feature>
<dbReference type="GO" id="GO:0005886">
    <property type="term" value="C:plasma membrane"/>
    <property type="evidence" value="ECO:0007669"/>
    <property type="project" value="TreeGrafter"/>
</dbReference>
<evidence type="ECO:0000313" key="4">
    <source>
        <dbReference type="Proteomes" id="UP000694559"/>
    </source>
</evidence>
<keyword evidence="4" id="KW-1185">Reference proteome</keyword>
<gene>
    <name evidence="3" type="primary">PANX2</name>
</gene>
<proteinExistence type="predicted"/>
<evidence type="ECO:0000256" key="1">
    <source>
        <dbReference type="SAM" id="MobiDB-lite"/>
    </source>
</evidence>
<reference evidence="3" key="2">
    <citation type="submission" date="2025-09" db="UniProtKB">
        <authorList>
            <consortium name="Ensembl"/>
        </authorList>
    </citation>
    <scope>IDENTIFICATION</scope>
</reference>
<accession>A0A8C6VI17</accession>
<evidence type="ECO:0000313" key="3">
    <source>
        <dbReference type="Ensembl" id="ENSNNAP00000006829.1"/>
    </source>
</evidence>
<dbReference type="Proteomes" id="UP000694559">
    <property type="component" value="Unplaced"/>
</dbReference>
<dbReference type="AlphaFoldDB" id="A0A8C6VI17"/>
<dbReference type="Ensembl" id="ENSNNAT00000007161.1">
    <property type="protein sequence ID" value="ENSNNAP00000006829.1"/>
    <property type="gene ID" value="ENSNNAG00000004610.1"/>
</dbReference>
<sequence length="353" mass="39488">MNLIILINLIHLFIFRKSNFIFDKLNKVGIKTKKQWQKSQFCDINILAMFCNENRDHIKSLNRLDFITNESDLMYDNVVRQLLAALAQSNHDVTPTVRDSGIQTIDPSINPTDLGPSEPLIIKRPRKKMKWIPSSNPLPQPFKEQLAIMKVENSKPEKPKPTNSNTGNEKKHTRHFSLDVHPYILSNKKPKQEIPSSNSMAISKSQESGFLNPEDKAIVLKCFASLSDSSLPGNESLYSHDICRTVPATGVFLTCTHNHIATSGAATKVSLPHTNKVVESGPALNCHPVHPLLHINTLYEDHEEEGSSLIEDSLDNRIHSPAESGDIISMPSTKQIMLATFDEPLAIVNSAEY</sequence>
<evidence type="ECO:0000256" key="2">
    <source>
        <dbReference type="SAM" id="SignalP"/>
    </source>
</evidence>
<name>A0A8C6VI17_NAJNA</name>
<dbReference type="GO" id="GO:0022829">
    <property type="term" value="F:wide pore channel activity"/>
    <property type="evidence" value="ECO:0007669"/>
    <property type="project" value="TreeGrafter"/>
</dbReference>
<dbReference type="GO" id="GO:0007267">
    <property type="term" value="P:cell-cell signaling"/>
    <property type="evidence" value="ECO:0007669"/>
    <property type="project" value="TreeGrafter"/>
</dbReference>
<dbReference type="PANTHER" id="PTHR15759:SF7">
    <property type="entry name" value="PANNEXIN-2"/>
    <property type="match status" value="1"/>
</dbReference>
<feature type="region of interest" description="Disordered" evidence="1">
    <location>
        <begin position="97"/>
        <end position="119"/>
    </location>
</feature>
<feature type="compositionally biased region" description="Polar residues" evidence="1">
    <location>
        <begin position="101"/>
        <end position="111"/>
    </location>
</feature>
<feature type="signal peptide" evidence="2">
    <location>
        <begin position="1"/>
        <end position="20"/>
    </location>
</feature>
<protein>
    <submittedName>
        <fullName evidence="3">Pannexin 2</fullName>
    </submittedName>
</protein>
<dbReference type="GO" id="GO:0032732">
    <property type="term" value="P:positive regulation of interleukin-1 production"/>
    <property type="evidence" value="ECO:0007669"/>
    <property type="project" value="InterPro"/>
</dbReference>
<dbReference type="GeneTree" id="ENSGT00940000153972"/>
<organism evidence="3 4">
    <name type="scientific">Naja naja</name>
    <name type="common">Indian cobra</name>
    <dbReference type="NCBI Taxonomy" id="35670"/>
    <lineage>
        <taxon>Eukaryota</taxon>
        <taxon>Metazoa</taxon>
        <taxon>Chordata</taxon>
        <taxon>Craniata</taxon>
        <taxon>Vertebrata</taxon>
        <taxon>Euteleostomi</taxon>
        <taxon>Lepidosauria</taxon>
        <taxon>Squamata</taxon>
        <taxon>Bifurcata</taxon>
        <taxon>Unidentata</taxon>
        <taxon>Episquamata</taxon>
        <taxon>Toxicofera</taxon>
        <taxon>Serpentes</taxon>
        <taxon>Colubroidea</taxon>
        <taxon>Elapidae</taxon>
        <taxon>Elapinae</taxon>
        <taxon>Naja</taxon>
    </lineage>
</organism>
<dbReference type="OrthoDB" id="8620476at2759"/>
<dbReference type="InterPro" id="IPR039099">
    <property type="entry name" value="Pannexin"/>
</dbReference>